<dbReference type="PANTHER" id="PTHR30217:SF6">
    <property type="entry name" value="TRNA HYDROXYLATION PROTEIN P"/>
    <property type="match status" value="1"/>
</dbReference>
<evidence type="ECO:0000256" key="3">
    <source>
        <dbReference type="ARBA" id="ARBA00038374"/>
    </source>
</evidence>
<dbReference type="InterPro" id="IPR001539">
    <property type="entry name" value="Peptidase_U32"/>
</dbReference>
<dbReference type="GO" id="GO:0006508">
    <property type="term" value="P:proteolysis"/>
    <property type="evidence" value="ECO:0007669"/>
    <property type="project" value="UniProtKB-KW"/>
</dbReference>
<dbReference type="SUPFAM" id="SSF51395">
    <property type="entry name" value="FMN-linked oxidoreductases"/>
    <property type="match status" value="1"/>
</dbReference>
<proteinExistence type="inferred from homology"/>
<gene>
    <name evidence="4" type="ORF">AUL39_03000</name>
</gene>
<protein>
    <recommendedName>
        <fullName evidence="6">Peptidase U32</fullName>
    </recommendedName>
</protein>
<keyword evidence="1" id="KW-0645">Protease</keyword>
<evidence type="ECO:0000313" key="5">
    <source>
        <dbReference type="Proteomes" id="UP000054078"/>
    </source>
</evidence>
<dbReference type="EMBL" id="LOJF01000001">
    <property type="protein sequence ID" value="KUH59597.1"/>
    <property type="molecule type" value="Genomic_DNA"/>
</dbReference>
<dbReference type="Proteomes" id="UP000054078">
    <property type="component" value="Unassembled WGS sequence"/>
</dbReference>
<dbReference type="InterPro" id="IPR051454">
    <property type="entry name" value="RNA/ubiquinone_mod_enzymes"/>
</dbReference>
<evidence type="ECO:0008006" key="6">
    <source>
        <dbReference type="Google" id="ProtNLM"/>
    </source>
</evidence>
<evidence type="ECO:0000313" key="4">
    <source>
        <dbReference type="EMBL" id="KUH59597.1"/>
    </source>
</evidence>
<accession>A0A100YY47</accession>
<keyword evidence="2" id="KW-0378">Hydrolase</keyword>
<dbReference type="STRING" id="1299998.AUL39_03000"/>
<name>A0A100YY47_TRASO</name>
<evidence type="ECO:0000256" key="1">
    <source>
        <dbReference type="ARBA" id="ARBA00022670"/>
    </source>
</evidence>
<dbReference type="AlphaFoldDB" id="A0A100YY47"/>
<comment type="caution">
    <text evidence="4">The sequence shown here is derived from an EMBL/GenBank/DDBJ whole genome shotgun (WGS) entry which is preliminary data.</text>
</comment>
<dbReference type="PANTHER" id="PTHR30217">
    <property type="entry name" value="PEPTIDASE U32 FAMILY"/>
    <property type="match status" value="1"/>
</dbReference>
<dbReference type="GO" id="GO:0008233">
    <property type="term" value="F:peptidase activity"/>
    <property type="evidence" value="ECO:0007669"/>
    <property type="project" value="UniProtKB-KW"/>
</dbReference>
<comment type="similarity">
    <text evidence="3">Belongs to the peptidase U32 family.</text>
</comment>
<sequence length="398" mass="42976">MGEMGEQIPMELLAPAGGPEQLREVIHFGADAVYLAGQRWGMRAGSRNFSDEELIRAVAYAHARGVAVHVTVNTVMTDRDADALPVFFSLLTEAGADAVIVADLGAIALARRYAPQVAVHVSTQASVMSAAAAEEYARLGARRVVLAREMTLGQIAELRRRVTGELELEAFAHGSMCMAYSGRCLLSAGLMGPGRSAGHGACAQPCRWAWSLTEERSGAVLPVEQDGRASYLLSSNDLCMIEHLGDLRAAGVDAIKLEGRSKGAYYAAAVTNAYRHVLDGEDARPWRQELDLVSHRPYSTGFYLGEPQQNPGRVDYQRERRLVGVVEQASAGADGACVACVRCRNRADVGGELEVLSPGQPVRSFELDAPLVTNGELYQLRLPFAVEPLDLLCVRVKR</sequence>
<dbReference type="PROSITE" id="PS01276">
    <property type="entry name" value="PEPTIDASE_U32"/>
    <property type="match status" value="1"/>
</dbReference>
<keyword evidence="5" id="KW-1185">Reference proteome</keyword>
<evidence type="ECO:0000256" key="2">
    <source>
        <dbReference type="ARBA" id="ARBA00022801"/>
    </source>
</evidence>
<reference evidence="4 5" key="1">
    <citation type="submission" date="2015-12" db="EMBL/GenBank/DDBJ databases">
        <title>Draft Genome Sequence of Olsenella scatoligenes SK9K4T; a Producer of 3-Methylindole- (skatole) and 4-Methylphenol- (p-cresol) Isolated from Pig Feces.</title>
        <authorList>
            <person name="Li X."/>
            <person name="Borg B."/>
            <person name="Canibe N."/>
        </authorList>
    </citation>
    <scope>NUCLEOTIDE SEQUENCE [LARGE SCALE GENOMIC DNA]</scope>
    <source>
        <strain evidence="4 5">SK9K4</strain>
    </source>
</reference>
<dbReference type="Pfam" id="PF01136">
    <property type="entry name" value="Peptidase_U32"/>
    <property type="match status" value="1"/>
</dbReference>
<organism evidence="4 5">
    <name type="scientific">Tractidigestivibacter scatoligenes</name>
    <name type="common">Olsenella scatoligenes</name>
    <dbReference type="NCBI Taxonomy" id="1299998"/>
    <lineage>
        <taxon>Bacteria</taxon>
        <taxon>Bacillati</taxon>
        <taxon>Actinomycetota</taxon>
        <taxon>Coriobacteriia</taxon>
        <taxon>Coriobacteriales</taxon>
        <taxon>Atopobiaceae</taxon>
        <taxon>Tractidigestivibacter</taxon>
    </lineage>
</organism>